<gene>
    <name evidence="1" type="ORF">LCGC14_0811350</name>
</gene>
<protein>
    <submittedName>
        <fullName evidence="1">Uncharacterized protein</fullName>
    </submittedName>
</protein>
<proteinExistence type="predicted"/>
<organism evidence="1">
    <name type="scientific">marine sediment metagenome</name>
    <dbReference type="NCBI Taxonomy" id="412755"/>
    <lineage>
        <taxon>unclassified sequences</taxon>
        <taxon>metagenomes</taxon>
        <taxon>ecological metagenomes</taxon>
    </lineage>
</organism>
<dbReference type="AlphaFoldDB" id="A0A0F9PR29"/>
<sequence length="56" mass="5996">MGRAGALCPAAVVGRRCPCRACERRAEGHDVLRSRPVAQAEGLCTLYVRASGITWP</sequence>
<comment type="caution">
    <text evidence="1">The sequence shown here is derived from an EMBL/GenBank/DDBJ whole genome shotgun (WGS) entry which is preliminary data.</text>
</comment>
<name>A0A0F9PR29_9ZZZZ</name>
<evidence type="ECO:0000313" key="1">
    <source>
        <dbReference type="EMBL" id="KKN32674.1"/>
    </source>
</evidence>
<accession>A0A0F9PR29</accession>
<reference evidence="1" key="1">
    <citation type="journal article" date="2015" name="Nature">
        <title>Complex archaea that bridge the gap between prokaryotes and eukaryotes.</title>
        <authorList>
            <person name="Spang A."/>
            <person name="Saw J.H."/>
            <person name="Jorgensen S.L."/>
            <person name="Zaremba-Niedzwiedzka K."/>
            <person name="Martijn J."/>
            <person name="Lind A.E."/>
            <person name="van Eijk R."/>
            <person name="Schleper C."/>
            <person name="Guy L."/>
            <person name="Ettema T.J."/>
        </authorList>
    </citation>
    <scope>NUCLEOTIDE SEQUENCE</scope>
</reference>
<dbReference type="EMBL" id="LAZR01002235">
    <property type="protein sequence ID" value="KKN32674.1"/>
    <property type="molecule type" value="Genomic_DNA"/>
</dbReference>